<dbReference type="RefSeq" id="WP_056956076.1">
    <property type="nucleotide sequence ID" value="NZ_AZFJ01000003.1"/>
</dbReference>
<dbReference type="Proteomes" id="UP000051922">
    <property type="component" value="Unassembled WGS sequence"/>
</dbReference>
<organism evidence="1 2">
    <name type="scientific">Lacticaseibacillus pantheris DSM 15945 = JCM 12539 = NBRC 106106</name>
    <dbReference type="NCBI Taxonomy" id="1423783"/>
    <lineage>
        <taxon>Bacteria</taxon>
        <taxon>Bacillati</taxon>
        <taxon>Bacillota</taxon>
        <taxon>Bacilli</taxon>
        <taxon>Lactobacillales</taxon>
        <taxon>Lactobacillaceae</taxon>
        <taxon>Lacticaseibacillus</taxon>
    </lineage>
</organism>
<name>A0A0R1U7B9_9LACO</name>
<protein>
    <submittedName>
        <fullName evidence="1">Uncharacterized protein</fullName>
    </submittedName>
</protein>
<dbReference type="STRING" id="1423783.FC50_GL002355"/>
<sequence>MQEKISITRDELQQVIASAVAQAMAPNTGVRSAGKLFEGVTIQAEELRDINGRYDMTARLNRNGLGGQTFSRHQYNTTDFADRPVVESTGPYIMQIHDSLRKLSLALYGESLNQRIEPVDQVGIRQAYREFRDLFLKLYEARVEAVEAEDKEV</sequence>
<dbReference type="EMBL" id="AZFJ01000003">
    <property type="protein sequence ID" value="KRL88596.1"/>
    <property type="molecule type" value="Genomic_DNA"/>
</dbReference>
<proteinExistence type="predicted"/>
<gene>
    <name evidence="1" type="ORF">FC50_GL002355</name>
</gene>
<dbReference type="OrthoDB" id="2410213at2"/>
<dbReference type="PATRIC" id="fig|1423783.4.peg.2419"/>
<comment type="caution">
    <text evidence="1">The sequence shown here is derived from an EMBL/GenBank/DDBJ whole genome shotgun (WGS) entry which is preliminary data.</text>
</comment>
<dbReference type="AlphaFoldDB" id="A0A0R1U7B9"/>
<evidence type="ECO:0000313" key="1">
    <source>
        <dbReference type="EMBL" id="KRL88596.1"/>
    </source>
</evidence>
<keyword evidence="2" id="KW-1185">Reference proteome</keyword>
<evidence type="ECO:0000313" key="2">
    <source>
        <dbReference type="Proteomes" id="UP000051922"/>
    </source>
</evidence>
<accession>A0A0R1U7B9</accession>
<reference evidence="1 2" key="1">
    <citation type="journal article" date="2015" name="Genome Announc.">
        <title>Expanding the biotechnology potential of lactobacilli through comparative genomics of 213 strains and associated genera.</title>
        <authorList>
            <person name="Sun Z."/>
            <person name="Harris H.M."/>
            <person name="McCann A."/>
            <person name="Guo C."/>
            <person name="Argimon S."/>
            <person name="Zhang W."/>
            <person name="Yang X."/>
            <person name="Jeffery I.B."/>
            <person name="Cooney J.C."/>
            <person name="Kagawa T.F."/>
            <person name="Liu W."/>
            <person name="Song Y."/>
            <person name="Salvetti E."/>
            <person name="Wrobel A."/>
            <person name="Rasinkangas P."/>
            <person name="Parkhill J."/>
            <person name="Rea M.C."/>
            <person name="O'Sullivan O."/>
            <person name="Ritari J."/>
            <person name="Douillard F.P."/>
            <person name="Paul Ross R."/>
            <person name="Yang R."/>
            <person name="Briner A.E."/>
            <person name="Felis G.E."/>
            <person name="de Vos W.M."/>
            <person name="Barrangou R."/>
            <person name="Klaenhammer T.R."/>
            <person name="Caufield P.W."/>
            <person name="Cui Y."/>
            <person name="Zhang H."/>
            <person name="O'Toole P.W."/>
        </authorList>
    </citation>
    <scope>NUCLEOTIDE SEQUENCE [LARGE SCALE GENOMIC DNA]</scope>
    <source>
        <strain evidence="1 2">DSM 15945</strain>
    </source>
</reference>